<protein>
    <submittedName>
        <fullName evidence="2">Uncharacterized protein</fullName>
    </submittedName>
</protein>
<feature type="compositionally biased region" description="Polar residues" evidence="1">
    <location>
        <begin position="297"/>
        <end position="306"/>
    </location>
</feature>
<evidence type="ECO:0000313" key="2">
    <source>
        <dbReference type="EMBL" id="SDP34138.1"/>
    </source>
</evidence>
<feature type="region of interest" description="Disordered" evidence="1">
    <location>
        <begin position="241"/>
        <end position="345"/>
    </location>
</feature>
<dbReference type="AlphaFoldDB" id="A0A1H0RYX0"/>
<gene>
    <name evidence="2" type="ORF">SAMN04515671_3795</name>
</gene>
<evidence type="ECO:0000256" key="1">
    <source>
        <dbReference type="SAM" id="MobiDB-lite"/>
    </source>
</evidence>
<sequence length="345" mass="37306">MSGGYVSFYNASSVFSDAELQSVVPDLQSQISNEFWWYWGIDCYLDINGWGAPIIIVDYPGASDPQGALGYHWIDNNFQPYAVIFAGLCNDYGYAVSGVLSHELMEMAADQQADTWALYDFGDGTGIIIIQEVADPCENSLYYEAPNGNIVSDFALPGWWQPGYPYQVDFLGAISGPWALASGGYITYDYITLGPYQQAFGAKLPATKDPQRDLARLAELSRQRIAASGNARVDTVARLRGHQEAAGQKQLLDTSGRPLGKGPDNGAARRVQAPMVEETGRGASKITVVKRADVPQISRQGGQTSGVPDAVTQARSSQPAGRRVSTPRAREQRAAGPKVQTPANT</sequence>
<keyword evidence="3" id="KW-1185">Reference proteome</keyword>
<proteinExistence type="predicted"/>
<dbReference type="RefSeq" id="WP_157695529.1">
    <property type="nucleotide sequence ID" value="NZ_LT629710.1"/>
</dbReference>
<dbReference type="Proteomes" id="UP000198741">
    <property type="component" value="Chromosome I"/>
</dbReference>
<name>A0A1H0RYX0_9ACTN</name>
<dbReference type="OrthoDB" id="9048715at2"/>
<reference evidence="2 3" key="1">
    <citation type="submission" date="2016-10" db="EMBL/GenBank/DDBJ databases">
        <authorList>
            <person name="de Groot N.N."/>
        </authorList>
    </citation>
    <scope>NUCLEOTIDE SEQUENCE [LARGE SCALE GENOMIC DNA]</scope>
    <source>
        <strain evidence="3">P4-7,KCTC 19426,CECT 7604</strain>
    </source>
</reference>
<dbReference type="EMBL" id="LT629710">
    <property type="protein sequence ID" value="SDP34138.1"/>
    <property type="molecule type" value="Genomic_DNA"/>
</dbReference>
<accession>A0A1H0RYX0</accession>
<evidence type="ECO:0000313" key="3">
    <source>
        <dbReference type="Proteomes" id="UP000198741"/>
    </source>
</evidence>
<organism evidence="2 3">
    <name type="scientific">Nakamurella panacisegetis</name>
    <dbReference type="NCBI Taxonomy" id="1090615"/>
    <lineage>
        <taxon>Bacteria</taxon>
        <taxon>Bacillati</taxon>
        <taxon>Actinomycetota</taxon>
        <taxon>Actinomycetes</taxon>
        <taxon>Nakamurellales</taxon>
        <taxon>Nakamurellaceae</taxon>
        <taxon>Nakamurella</taxon>
    </lineage>
</organism>